<organism evidence="1 2">
    <name type="scientific">Rhizophagus irregularis (strain DAOM 197198w)</name>
    <name type="common">Glomus intraradices</name>
    <dbReference type="NCBI Taxonomy" id="1432141"/>
    <lineage>
        <taxon>Eukaryota</taxon>
        <taxon>Fungi</taxon>
        <taxon>Fungi incertae sedis</taxon>
        <taxon>Mucoromycota</taxon>
        <taxon>Glomeromycotina</taxon>
        <taxon>Glomeromycetes</taxon>
        <taxon>Glomerales</taxon>
        <taxon>Glomeraceae</taxon>
        <taxon>Rhizophagus</taxon>
    </lineage>
</organism>
<accession>A0A015MJY0</accession>
<proteinExistence type="predicted"/>
<dbReference type="OrthoDB" id="2420713at2759"/>
<name>A0A015MJY0_RHIIW</name>
<evidence type="ECO:0000313" key="1">
    <source>
        <dbReference type="EMBL" id="EXX67128.1"/>
    </source>
</evidence>
<protein>
    <submittedName>
        <fullName evidence="1">Uncharacterized protein</fullName>
    </submittedName>
</protein>
<dbReference type="EMBL" id="JEMT01017989">
    <property type="protein sequence ID" value="EXX67128.1"/>
    <property type="molecule type" value="Genomic_DNA"/>
</dbReference>
<evidence type="ECO:0000313" key="2">
    <source>
        <dbReference type="Proteomes" id="UP000022910"/>
    </source>
</evidence>
<comment type="caution">
    <text evidence="1">The sequence shown here is derived from an EMBL/GenBank/DDBJ whole genome shotgun (WGS) entry which is preliminary data.</text>
</comment>
<keyword evidence="2" id="KW-1185">Reference proteome</keyword>
<reference evidence="1 2" key="1">
    <citation type="submission" date="2014-02" db="EMBL/GenBank/DDBJ databases">
        <title>Single nucleus genome sequencing reveals high similarity among nuclei of an endomycorrhizal fungus.</title>
        <authorList>
            <person name="Lin K."/>
            <person name="Geurts R."/>
            <person name="Zhang Z."/>
            <person name="Limpens E."/>
            <person name="Saunders D.G."/>
            <person name="Mu D."/>
            <person name="Pang E."/>
            <person name="Cao H."/>
            <person name="Cha H."/>
            <person name="Lin T."/>
            <person name="Zhou Q."/>
            <person name="Shang Y."/>
            <person name="Li Y."/>
            <person name="Ivanov S."/>
            <person name="Sharma T."/>
            <person name="Velzen R.V."/>
            <person name="Ruijter N.D."/>
            <person name="Aanen D.K."/>
            <person name="Win J."/>
            <person name="Kamoun S."/>
            <person name="Bisseling T."/>
            <person name="Huang S."/>
        </authorList>
    </citation>
    <scope>NUCLEOTIDE SEQUENCE [LARGE SCALE GENOMIC DNA]</scope>
    <source>
        <strain evidence="2">DAOM197198w</strain>
    </source>
</reference>
<gene>
    <name evidence="1" type="ORF">RirG_117250</name>
</gene>
<dbReference type="Proteomes" id="UP000022910">
    <property type="component" value="Unassembled WGS sequence"/>
</dbReference>
<dbReference type="HOGENOM" id="CLU_129448_0_0_1"/>
<sequence length="170" mass="19688">MDEDDLLQIDEIEDKENDNVPLLININKDISNITKSYKRLICHGLQSEQISMYIQRIPAQFGETRRIETIAQDLFPNLIFSKFSQKKLNYSRKRKLNCALFAESVWQIDRSGNCVCAKTCTGFAERSDICNNCNSLHLKKKFLYQVVLNSHQNTHTSNDQKQAKKMARIA</sequence>
<dbReference type="AlphaFoldDB" id="A0A015MJY0"/>